<comment type="caution">
    <text evidence="1">The sequence shown here is derived from an EMBL/GenBank/DDBJ whole genome shotgun (WGS) entry which is preliminary data.</text>
</comment>
<dbReference type="EMBL" id="JACHLY010000001">
    <property type="protein sequence ID" value="MBB5997038.1"/>
    <property type="molecule type" value="Genomic_DNA"/>
</dbReference>
<keyword evidence="2" id="KW-1185">Reference proteome</keyword>
<sequence>MPQLAFAKSFFTGGDYDALPKHIRKRVRAAMDKFPRLTPSQLKADKG</sequence>
<reference evidence="1 2" key="1">
    <citation type="submission" date="2020-08" db="EMBL/GenBank/DDBJ databases">
        <title>Sequencing the genomes of 1000 actinobacteria strains.</title>
        <authorList>
            <person name="Klenk H.-P."/>
        </authorList>
    </citation>
    <scope>NUCLEOTIDE SEQUENCE [LARGE SCALE GENOMIC DNA]</scope>
    <source>
        <strain evidence="1 2">DSM 44593</strain>
    </source>
</reference>
<protein>
    <submittedName>
        <fullName evidence="1">Uncharacterized protein</fullName>
    </submittedName>
</protein>
<accession>A0A841E7C0</accession>
<dbReference type="Proteomes" id="UP000578077">
    <property type="component" value="Unassembled WGS sequence"/>
</dbReference>
<evidence type="ECO:0000313" key="2">
    <source>
        <dbReference type="Proteomes" id="UP000578077"/>
    </source>
</evidence>
<gene>
    <name evidence="1" type="ORF">HNR25_000789</name>
</gene>
<dbReference type="RefSeq" id="WP_221457428.1">
    <property type="nucleotide sequence ID" value="NZ_JACHLY010000001.1"/>
</dbReference>
<organism evidence="1 2">
    <name type="scientific">Streptomonospora salina</name>
    <dbReference type="NCBI Taxonomy" id="104205"/>
    <lineage>
        <taxon>Bacteria</taxon>
        <taxon>Bacillati</taxon>
        <taxon>Actinomycetota</taxon>
        <taxon>Actinomycetes</taxon>
        <taxon>Streptosporangiales</taxon>
        <taxon>Nocardiopsidaceae</taxon>
        <taxon>Streptomonospora</taxon>
    </lineage>
</organism>
<proteinExistence type="predicted"/>
<name>A0A841E7C0_9ACTN</name>
<dbReference type="AlphaFoldDB" id="A0A841E7C0"/>
<evidence type="ECO:0000313" key="1">
    <source>
        <dbReference type="EMBL" id="MBB5997038.1"/>
    </source>
</evidence>